<gene>
    <name evidence="4" type="primary">TTC14</name>
    <name evidence="4" type="ORF">G0U57_002412</name>
</gene>
<dbReference type="SUPFAM" id="SSF50249">
    <property type="entry name" value="Nucleic acid-binding proteins"/>
    <property type="match status" value="1"/>
</dbReference>
<reference evidence="4 5" key="1">
    <citation type="journal article" date="2020" name="G3 (Bethesda)">
        <title>Draft Genome of the Common Snapping Turtle, Chelydra serpentina, a Model for Phenotypic Plasticity in Reptiles.</title>
        <authorList>
            <person name="Das D."/>
            <person name="Singh S.K."/>
            <person name="Bierstedt J."/>
            <person name="Erickson A."/>
            <person name="Galli G.L.J."/>
            <person name="Crossley D.A. 2nd"/>
            <person name="Rhen T."/>
        </authorList>
    </citation>
    <scope>NUCLEOTIDE SEQUENCE [LARGE SCALE GENOMIC DNA]</scope>
    <source>
        <strain evidence="4">KW</strain>
    </source>
</reference>
<dbReference type="EMBL" id="JAHGAV010000012">
    <property type="protein sequence ID" value="KAG6939180.1"/>
    <property type="molecule type" value="Genomic_DNA"/>
</dbReference>
<feature type="compositionally biased region" description="Basic and acidic residues" evidence="2">
    <location>
        <begin position="580"/>
        <end position="590"/>
    </location>
</feature>
<comment type="caution">
    <text evidence="4">The sequence shown here is derived from an EMBL/GenBank/DDBJ whole genome shotgun (WGS) entry which is preliminary data.</text>
</comment>
<feature type="repeat" description="TPR" evidence="1">
    <location>
        <begin position="388"/>
        <end position="421"/>
    </location>
</feature>
<dbReference type="PROSITE" id="PS50005">
    <property type="entry name" value="TPR"/>
    <property type="match status" value="2"/>
</dbReference>
<feature type="domain" description="S1 motif" evidence="3">
    <location>
        <begin position="174"/>
        <end position="256"/>
    </location>
</feature>
<dbReference type="InterPro" id="IPR012340">
    <property type="entry name" value="NA-bd_OB-fold"/>
</dbReference>
<dbReference type="OrthoDB" id="1914839at2759"/>
<dbReference type="CDD" id="cd00164">
    <property type="entry name" value="S1_like"/>
    <property type="match status" value="1"/>
</dbReference>
<feature type="compositionally biased region" description="Polar residues" evidence="2">
    <location>
        <begin position="714"/>
        <end position="727"/>
    </location>
</feature>
<evidence type="ECO:0000313" key="4">
    <source>
        <dbReference type="EMBL" id="KAG6939180.1"/>
    </source>
</evidence>
<feature type="compositionally biased region" description="Basic and acidic residues" evidence="2">
    <location>
        <begin position="688"/>
        <end position="710"/>
    </location>
</feature>
<dbReference type="InterPro" id="IPR019734">
    <property type="entry name" value="TPR_rpt"/>
</dbReference>
<proteinExistence type="predicted"/>
<protein>
    <submittedName>
        <fullName evidence="4">Tetratricopeptide repeat domain 14</fullName>
    </submittedName>
</protein>
<dbReference type="SUPFAM" id="SSF48452">
    <property type="entry name" value="TPR-like"/>
    <property type="match status" value="1"/>
</dbReference>
<dbReference type="SMART" id="SM00316">
    <property type="entry name" value="S1"/>
    <property type="match status" value="1"/>
</dbReference>
<name>A0A8T1TE25_CHESE</name>
<feature type="compositionally biased region" description="Polar residues" evidence="2">
    <location>
        <begin position="792"/>
        <end position="805"/>
    </location>
</feature>
<feature type="compositionally biased region" description="Basic and acidic residues" evidence="2">
    <location>
        <begin position="665"/>
        <end position="676"/>
    </location>
</feature>
<organism evidence="4 5">
    <name type="scientific">Chelydra serpentina</name>
    <name type="common">Snapping turtle</name>
    <name type="synonym">Testudo serpentina</name>
    <dbReference type="NCBI Taxonomy" id="8475"/>
    <lineage>
        <taxon>Eukaryota</taxon>
        <taxon>Metazoa</taxon>
        <taxon>Chordata</taxon>
        <taxon>Craniata</taxon>
        <taxon>Vertebrata</taxon>
        <taxon>Euteleostomi</taxon>
        <taxon>Archelosauria</taxon>
        <taxon>Testudinata</taxon>
        <taxon>Testudines</taxon>
        <taxon>Cryptodira</taxon>
        <taxon>Durocryptodira</taxon>
        <taxon>Americhelydia</taxon>
        <taxon>Chelydroidea</taxon>
        <taxon>Chelydridae</taxon>
        <taxon>Chelydra</taxon>
    </lineage>
</organism>
<dbReference type="GO" id="GO:0003676">
    <property type="term" value="F:nucleic acid binding"/>
    <property type="evidence" value="ECO:0007669"/>
    <property type="project" value="InterPro"/>
</dbReference>
<feature type="region of interest" description="Disordered" evidence="2">
    <location>
        <begin position="1"/>
        <end position="20"/>
    </location>
</feature>
<dbReference type="AlphaFoldDB" id="A0A8T1TE25"/>
<feature type="repeat" description="TPR" evidence="1">
    <location>
        <begin position="354"/>
        <end position="387"/>
    </location>
</feature>
<accession>A0A8T1TE25</accession>
<keyword evidence="5" id="KW-1185">Reference proteome</keyword>
<evidence type="ECO:0000259" key="3">
    <source>
        <dbReference type="PROSITE" id="PS50126"/>
    </source>
</evidence>
<dbReference type="Proteomes" id="UP000765507">
    <property type="component" value="Unassembled WGS sequence"/>
</dbReference>
<dbReference type="PANTHER" id="PTHR23184">
    <property type="entry name" value="TETRATRICOPEPTIDE REPEAT PROTEIN 14"/>
    <property type="match status" value="1"/>
</dbReference>
<dbReference type="InterPro" id="IPR039190">
    <property type="entry name" value="TTC14"/>
</dbReference>
<feature type="region of interest" description="Disordered" evidence="2">
    <location>
        <begin position="615"/>
        <end position="805"/>
    </location>
</feature>
<feature type="non-terminal residue" evidence="4">
    <location>
        <position position="832"/>
    </location>
</feature>
<keyword evidence="1" id="KW-0802">TPR repeat</keyword>
<dbReference type="Pfam" id="PF13414">
    <property type="entry name" value="TPR_11"/>
    <property type="match status" value="1"/>
</dbReference>
<feature type="compositionally biased region" description="Low complexity" evidence="2">
    <location>
        <begin position="523"/>
        <end position="550"/>
    </location>
</feature>
<dbReference type="Gene3D" id="1.25.40.10">
    <property type="entry name" value="Tetratricopeptide repeat domain"/>
    <property type="match status" value="1"/>
</dbReference>
<evidence type="ECO:0000256" key="2">
    <source>
        <dbReference type="SAM" id="MobiDB-lite"/>
    </source>
</evidence>
<feature type="region of interest" description="Disordered" evidence="2">
    <location>
        <begin position="75"/>
        <end position="103"/>
    </location>
</feature>
<feature type="compositionally biased region" description="Basic residues" evidence="2">
    <location>
        <begin position="553"/>
        <end position="562"/>
    </location>
</feature>
<feature type="compositionally biased region" description="Basic and acidic residues" evidence="2">
    <location>
        <begin position="755"/>
        <end position="786"/>
    </location>
</feature>
<dbReference type="Gene3D" id="2.40.50.140">
    <property type="entry name" value="Nucleic acid-binding proteins"/>
    <property type="match status" value="1"/>
</dbReference>
<dbReference type="PROSITE" id="PS50126">
    <property type="entry name" value="S1"/>
    <property type="match status" value="1"/>
</dbReference>
<dbReference type="PANTHER" id="PTHR23184:SF9">
    <property type="entry name" value="TETRATRICOPEPTIDE REPEAT PROTEIN 14"/>
    <property type="match status" value="1"/>
</dbReference>
<sequence>FCGSAASPVTPPLSPFGGGTTGGSTSRLHLYFQVASGCCAGRGAADGMERDLLRQALGFHGPALLSLLRTEQHDNPDFRGLLPPGGPSLEPPGGAQHQPPARKEKRIDNIEIQQFIAKKADLLFALSWKPSVSTDSESNEENEDCYAVMPPLEQFMEVPSEDRRELFFRDIERGDVVIGRISSIREFGFFMVLICLGSGVIREISHLEITALCPVRDVPSHSSHGDPLSYYQTGDIIQAAIKDIDRYHEKLTISLHSSALPPSLSSTKLGVISSEDLPLHYRRSVEVASTSETYEKVLHHSLGFANPAIVEFLLGKLGLSESSPPSLMRGLQRKNFNEEDFAFALRKKQSASWALKCVKIGVDYFKVGRHVEAMNEYNKALEIDAQNVEALVARGALYATKGTLNKAIDDFEIALKNCPTHRNARKYLCQTLVERGGQLEEEDNLLNAQNYYKKALLLDETFKEAEDALLKLRKHMQKSLEMREKQAAKEERQKEKKIETSAQKLRKLLKEEKRLKKKRRRSTSSSSSSSSSSDSSSDVSVSSSSSSSSSSDHKRHKKRSRNHSVSSHSSKKHSSRVSSHQRDQSKKDEWYSPPADTSASFLNQKYEMEKLLERQDRLVYQKTEVRERQCSLSRTSADDEDTFGGRSEDSRDSYGSSKTQSGSSKNEKQGKADRSFSNRRGSSGSYHWKSDDKTKTHDSRKLEKEVEGRKQFRNRGSSQSMNSTSPAGSDYSGKSGEKNKPYSSTWLYEYSGNDDGSRRELTQSTNERREYKNRDSSHGETTKAMELDEETTLNGKGQSESGVKKSLPQNLLNIFNQIAEFERQKGSKQKNQ</sequence>
<evidence type="ECO:0000256" key="1">
    <source>
        <dbReference type="PROSITE-ProRule" id="PRU00339"/>
    </source>
</evidence>
<evidence type="ECO:0000313" key="5">
    <source>
        <dbReference type="Proteomes" id="UP000765507"/>
    </source>
</evidence>
<feature type="compositionally biased region" description="Basic and acidic residues" evidence="2">
    <location>
        <begin position="615"/>
        <end position="629"/>
    </location>
</feature>
<dbReference type="InterPro" id="IPR011990">
    <property type="entry name" value="TPR-like_helical_dom_sf"/>
</dbReference>
<dbReference type="SMART" id="SM00028">
    <property type="entry name" value="TPR"/>
    <property type="match status" value="3"/>
</dbReference>
<feature type="compositionally biased region" description="Low complexity" evidence="2">
    <location>
        <begin position="653"/>
        <end position="664"/>
    </location>
</feature>
<feature type="compositionally biased region" description="Basic and acidic residues" evidence="2">
    <location>
        <begin position="480"/>
        <end position="499"/>
    </location>
</feature>
<dbReference type="InterPro" id="IPR003029">
    <property type="entry name" value="S1_domain"/>
</dbReference>
<feature type="region of interest" description="Disordered" evidence="2">
    <location>
        <begin position="480"/>
        <end position="602"/>
    </location>
</feature>